<feature type="domain" description="Transposase (putative) gypsy type" evidence="1">
    <location>
        <begin position="126"/>
        <end position="174"/>
    </location>
</feature>
<comment type="caution">
    <text evidence="2">The sequence shown here is derived from an EMBL/GenBank/DDBJ whole genome shotgun (WGS) entry which is preliminary data.</text>
</comment>
<proteinExistence type="predicted"/>
<dbReference type="PANTHER" id="PTHR33026">
    <property type="entry name" value="OS06G0360600 PROTEIN"/>
    <property type="match status" value="1"/>
</dbReference>
<dbReference type="Pfam" id="PF04195">
    <property type="entry name" value="Transposase_28"/>
    <property type="match status" value="1"/>
</dbReference>
<reference evidence="2" key="1">
    <citation type="submission" date="2023-07" db="EMBL/GenBank/DDBJ databases">
        <title>A chromosome-level genome assembly of Lolium multiflorum.</title>
        <authorList>
            <person name="Chen Y."/>
            <person name="Copetti D."/>
            <person name="Kolliker R."/>
            <person name="Studer B."/>
        </authorList>
    </citation>
    <scope>NUCLEOTIDE SEQUENCE</scope>
    <source>
        <strain evidence="2">02402/16</strain>
        <tissue evidence="2">Leaf</tissue>
    </source>
</reference>
<protein>
    <recommendedName>
        <fullName evidence="1">Transposase (putative) gypsy type domain-containing protein</fullName>
    </recommendedName>
</protein>
<evidence type="ECO:0000259" key="1">
    <source>
        <dbReference type="Pfam" id="PF04195"/>
    </source>
</evidence>
<sequence length="176" mass="19691">MPIRPVRWRAAEVPAAVQRSWWVATDHGRRDWAWPRPERHASTGSTIRKGWCVAGALRAVVLYAALIRSRVLAKIWTGNPLGRIPTRAGVQEELGGQARMANKASKARDRFVKDNSSPAPEVNERVFTKAWVERGLSLPPSDFFLEVLNTYGMQPHNICPNAYTILSSFVTLCEGI</sequence>
<dbReference type="Proteomes" id="UP001231189">
    <property type="component" value="Unassembled WGS sequence"/>
</dbReference>
<evidence type="ECO:0000313" key="2">
    <source>
        <dbReference type="EMBL" id="KAK1694805.1"/>
    </source>
</evidence>
<name>A0AAD8X428_LOLMU</name>
<evidence type="ECO:0000313" key="3">
    <source>
        <dbReference type="Proteomes" id="UP001231189"/>
    </source>
</evidence>
<dbReference type="AlphaFoldDB" id="A0AAD8X428"/>
<dbReference type="EMBL" id="JAUUTY010000001">
    <property type="protein sequence ID" value="KAK1694805.1"/>
    <property type="molecule type" value="Genomic_DNA"/>
</dbReference>
<dbReference type="InterPro" id="IPR007321">
    <property type="entry name" value="Transposase_28"/>
</dbReference>
<keyword evidence="3" id="KW-1185">Reference proteome</keyword>
<gene>
    <name evidence="2" type="ORF">QYE76_011502</name>
</gene>
<organism evidence="2 3">
    <name type="scientific">Lolium multiflorum</name>
    <name type="common">Italian ryegrass</name>
    <name type="synonym">Lolium perenne subsp. multiflorum</name>
    <dbReference type="NCBI Taxonomy" id="4521"/>
    <lineage>
        <taxon>Eukaryota</taxon>
        <taxon>Viridiplantae</taxon>
        <taxon>Streptophyta</taxon>
        <taxon>Embryophyta</taxon>
        <taxon>Tracheophyta</taxon>
        <taxon>Spermatophyta</taxon>
        <taxon>Magnoliopsida</taxon>
        <taxon>Liliopsida</taxon>
        <taxon>Poales</taxon>
        <taxon>Poaceae</taxon>
        <taxon>BOP clade</taxon>
        <taxon>Pooideae</taxon>
        <taxon>Poodae</taxon>
        <taxon>Poeae</taxon>
        <taxon>Poeae Chloroplast Group 2 (Poeae type)</taxon>
        <taxon>Loliodinae</taxon>
        <taxon>Loliinae</taxon>
        <taxon>Lolium</taxon>
    </lineage>
</organism>
<accession>A0AAD8X428</accession>
<dbReference type="PANTHER" id="PTHR33026:SF7">
    <property type="entry name" value="OS03G0100275 PROTEIN"/>
    <property type="match status" value="1"/>
</dbReference>